<sequence length="399" mass="41521">MAVQVVTDSTSCLPAELAAAAGVTVVPIHADGKGVERTTAGLSAMELTAQYARLLERSGDEGVVALHIAKGLSATWSNGTTAAGVVGDAVRVIDTESAGMVIGYAALAAGECAQQGGTVDEVEAAARETLESARLWLYVHRIDALRKGGRLSTARSLFTSALAFKPIFEISGGKLTLAARSRTQSKAMDRLLALVVEQVKNATVEISPEDDPAAAPTPSMRVAVHYAEDPEVAAELLARIQVAVQELGETEAEAAEGASTFGSTPRQPKEGKPGRRGGVEVEDSVKPAVREVVNEVARSATTFLERVVASRAVQKFTAVAEAEHADSEASDSTAENAGTQSSAENSGPQPSAEEEPVQEPRAHVVPKVDLHLVPMGEAVQTHTGEGAVAVSTVRLPPRK</sequence>
<dbReference type="SUPFAM" id="SSF82549">
    <property type="entry name" value="DAK1/DegV-like"/>
    <property type="match status" value="1"/>
</dbReference>
<dbReference type="EMBL" id="CP002857">
    <property type="protein sequence ID" value="AEI09008.1"/>
    <property type="molecule type" value="Genomic_DNA"/>
</dbReference>
<reference evidence="3 4" key="1">
    <citation type="journal article" date="2012" name="BMC Genomics">
        <title>Complete genome sequence, lifestyle, and multi-drug resistance of the human pathogen Corynebacterium resistens DSM 45100 isolated from blood samples of a leukemia patient.</title>
        <authorList>
            <person name="Schroder J."/>
            <person name="Maus I."/>
            <person name="Meyer K."/>
            <person name="Wordemann S."/>
            <person name="Blom J."/>
            <person name="Jaenicke S."/>
            <person name="Schneider J."/>
            <person name="Trost E."/>
            <person name="Tauch A."/>
        </authorList>
    </citation>
    <scope>NUCLEOTIDE SEQUENCE [LARGE SCALE GENOMIC DNA]</scope>
    <source>
        <strain evidence="4">DSM 45100 / JCM 12819 / CCUG 50093 / GTC 2026 / SICGH 158</strain>
    </source>
</reference>
<dbReference type="Gene3D" id="3.40.50.10440">
    <property type="entry name" value="Dihydroxyacetone kinase, domain 1"/>
    <property type="match status" value="1"/>
</dbReference>
<dbReference type="PANTHER" id="PTHR33434:SF2">
    <property type="entry name" value="FATTY ACID-BINDING PROTEIN TM_1468"/>
    <property type="match status" value="1"/>
</dbReference>
<dbReference type="PANTHER" id="PTHR33434">
    <property type="entry name" value="DEGV DOMAIN-CONTAINING PROTEIN DR_1986-RELATED"/>
    <property type="match status" value="1"/>
</dbReference>
<feature type="compositionally biased region" description="Basic and acidic residues" evidence="2">
    <location>
        <begin position="358"/>
        <end position="370"/>
    </location>
</feature>
<dbReference type="GO" id="GO:0008289">
    <property type="term" value="F:lipid binding"/>
    <property type="evidence" value="ECO:0007669"/>
    <property type="project" value="UniProtKB-KW"/>
</dbReference>
<evidence type="ECO:0000256" key="1">
    <source>
        <dbReference type="ARBA" id="ARBA00023121"/>
    </source>
</evidence>
<accession>F8DZB4</accession>
<dbReference type="RefSeq" id="WP_013888028.1">
    <property type="nucleotide sequence ID" value="NC_015673.1"/>
</dbReference>
<evidence type="ECO:0000256" key="2">
    <source>
        <dbReference type="SAM" id="MobiDB-lite"/>
    </source>
</evidence>
<dbReference type="STRING" id="662755.CRES_0650"/>
<evidence type="ECO:0008006" key="5">
    <source>
        <dbReference type="Google" id="ProtNLM"/>
    </source>
</evidence>
<dbReference type="Pfam" id="PF02645">
    <property type="entry name" value="DegV"/>
    <property type="match status" value="1"/>
</dbReference>
<name>F8DZB4_CORRG</name>
<keyword evidence="4" id="KW-1185">Reference proteome</keyword>
<protein>
    <recommendedName>
        <fullName evidence="5">DegV family protein</fullName>
    </recommendedName>
</protein>
<keyword evidence="1" id="KW-0446">Lipid-binding</keyword>
<dbReference type="KEGG" id="crd:CRES_0650"/>
<dbReference type="eggNOG" id="COG1307">
    <property type="taxonomic scope" value="Bacteria"/>
</dbReference>
<dbReference type="Gene3D" id="3.30.1180.10">
    <property type="match status" value="1"/>
</dbReference>
<dbReference type="PROSITE" id="PS51482">
    <property type="entry name" value="DEGV"/>
    <property type="match status" value="1"/>
</dbReference>
<feature type="compositionally biased region" description="Polar residues" evidence="2">
    <location>
        <begin position="338"/>
        <end position="349"/>
    </location>
</feature>
<dbReference type="OrthoDB" id="9760324at2"/>
<dbReference type="InterPro" id="IPR050270">
    <property type="entry name" value="DegV_domain_contain"/>
</dbReference>
<dbReference type="HOGENOM" id="CLU_048251_0_0_11"/>
<feature type="region of interest" description="Disordered" evidence="2">
    <location>
        <begin position="251"/>
        <end position="283"/>
    </location>
</feature>
<proteinExistence type="predicted"/>
<organism evidence="3 4">
    <name type="scientific">Corynebacterium resistens (strain DSM 45100 / JCM 12819 / GTC 2026 / SICGH 158)</name>
    <dbReference type="NCBI Taxonomy" id="662755"/>
    <lineage>
        <taxon>Bacteria</taxon>
        <taxon>Bacillati</taxon>
        <taxon>Actinomycetota</taxon>
        <taxon>Actinomycetes</taxon>
        <taxon>Mycobacteriales</taxon>
        <taxon>Corynebacteriaceae</taxon>
        <taxon>Corynebacterium</taxon>
    </lineage>
</organism>
<evidence type="ECO:0000313" key="3">
    <source>
        <dbReference type="EMBL" id="AEI09008.1"/>
    </source>
</evidence>
<gene>
    <name evidence="3" type="ordered locus">CRES_0650</name>
</gene>
<dbReference type="NCBIfam" id="TIGR00762">
    <property type="entry name" value="DegV"/>
    <property type="match status" value="1"/>
</dbReference>
<dbReference type="InterPro" id="IPR003797">
    <property type="entry name" value="DegV"/>
</dbReference>
<dbReference type="Proteomes" id="UP000000492">
    <property type="component" value="Chromosome"/>
</dbReference>
<dbReference type="InterPro" id="IPR043168">
    <property type="entry name" value="DegV_C"/>
</dbReference>
<feature type="compositionally biased region" description="Basic and acidic residues" evidence="2">
    <location>
        <begin position="267"/>
        <end position="283"/>
    </location>
</feature>
<feature type="region of interest" description="Disordered" evidence="2">
    <location>
        <begin position="322"/>
        <end position="399"/>
    </location>
</feature>
<evidence type="ECO:0000313" key="4">
    <source>
        <dbReference type="Proteomes" id="UP000000492"/>
    </source>
</evidence>
<dbReference type="AlphaFoldDB" id="F8DZB4"/>